<accession>A0A2M7INV5</accession>
<proteinExistence type="predicted"/>
<protein>
    <submittedName>
        <fullName evidence="1">Uncharacterized protein</fullName>
    </submittedName>
</protein>
<dbReference type="Proteomes" id="UP000230837">
    <property type="component" value="Unassembled WGS sequence"/>
</dbReference>
<comment type="caution">
    <text evidence="1">The sequence shown here is derived from an EMBL/GenBank/DDBJ whole genome shotgun (WGS) entry which is preliminary data.</text>
</comment>
<name>A0A2M7INV5_9BACT</name>
<evidence type="ECO:0000313" key="1">
    <source>
        <dbReference type="EMBL" id="PIW97013.1"/>
    </source>
</evidence>
<gene>
    <name evidence="1" type="ORF">COZ82_01870</name>
</gene>
<reference evidence="2" key="1">
    <citation type="submission" date="2017-09" db="EMBL/GenBank/DDBJ databases">
        <title>Depth-based differentiation of microbial function through sediment-hosted aquifers and enrichment of novel symbionts in the deep terrestrial subsurface.</title>
        <authorList>
            <person name="Probst A.J."/>
            <person name="Ladd B."/>
            <person name="Jarett J.K."/>
            <person name="Geller-Mcgrath D.E."/>
            <person name="Sieber C.M.K."/>
            <person name="Emerson J.B."/>
            <person name="Anantharaman K."/>
            <person name="Thomas B.C."/>
            <person name="Malmstrom R."/>
            <person name="Stieglmeier M."/>
            <person name="Klingl A."/>
            <person name="Woyke T."/>
            <person name="Ryan C.M."/>
            <person name="Banfield J.F."/>
        </authorList>
    </citation>
    <scope>NUCLEOTIDE SEQUENCE [LARGE SCALE GENOMIC DNA]</scope>
</reference>
<organism evidence="1 2">
    <name type="scientific">Candidatus Kaiserbacteria bacterium CG_4_8_14_3_um_filter_38_9</name>
    <dbReference type="NCBI Taxonomy" id="1974599"/>
    <lineage>
        <taxon>Bacteria</taxon>
        <taxon>Candidatus Kaiseribacteriota</taxon>
    </lineage>
</organism>
<evidence type="ECO:0000313" key="2">
    <source>
        <dbReference type="Proteomes" id="UP000230837"/>
    </source>
</evidence>
<dbReference type="EMBL" id="PFHR01000103">
    <property type="protein sequence ID" value="PIW97013.1"/>
    <property type="molecule type" value="Genomic_DNA"/>
</dbReference>
<sequence>MFGVFLVLQAYEVYSTDNNVWARNHQAAILAKKNNSGCELSEDEKKEVDKFCKMGVLKTNPVYKITKGEAIFSRYLKLTRQALHGEV</sequence>
<dbReference type="AlphaFoldDB" id="A0A2M7INV5"/>